<dbReference type="FunFam" id="3.40.50.300:FF:000001">
    <property type="entry name" value="ATP-dependent zinc metalloprotease FtsH"/>
    <property type="match status" value="1"/>
</dbReference>
<feature type="transmembrane region" description="Helical" evidence="14">
    <location>
        <begin position="7"/>
        <end position="24"/>
    </location>
</feature>
<comment type="similarity">
    <text evidence="13 14">In the central section; belongs to the AAA ATPase family.</text>
</comment>
<comment type="subcellular location">
    <subcellularLocation>
        <location evidence="14">Cell membrane</location>
        <topology evidence="14">Multi-pass membrane protein</topology>
        <orientation evidence="14">Cytoplasmic side</orientation>
    </subcellularLocation>
    <subcellularLocation>
        <location evidence="1">Membrane</location>
    </subcellularLocation>
</comment>
<evidence type="ECO:0000256" key="12">
    <source>
        <dbReference type="ARBA" id="ARBA00023136"/>
    </source>
</evidence>
<dbReference type="FunFam" id="1.10.8.60:FF:000001">
    <property type="entry name" value="ATP-dependent zinc metalloprotease FtsH"/>
    <property type="match status" value="1"/>
</dbReference>
<evidence type="ECO:0000256" key="4">
    <source>
        <dbReference type="ARBA" id="ARBA00022692"/>
    </source>
</evidence>
<protein>
    <recommendedName>
        <fullName evidence="14">ATP-dependent zinc metalloprotease FtsH</fullName>
        <ecNumber evidence="14">3.4.24.-</ecNumber>
    </recommendedName>
</protein>
<dbReference type="InterPro" id="IPR003593">
    <property type="entry name" value="AAA+_ATPase"/>
</dbReference>
<keyword evidence="14" id="KW-1003">Cell membrane</keyword>
<evidence type="ECO:0000256" key="13">
    <source>
        <dbReference type="ARBA" id="ARBA00061570"/>
    </source>
</evidence>
<comment type="subunit">
    <text evidence="14">Homohexamer.</text>
</comment>
<evidence type="ECO:0000313" key="16">
    <source>
        <dbReference type="EMBL" id="KKP88781.1"/>
    </source>
</evidence>
<dbReference type="CDD" id="cd19501">
    <property type="entry name" value="RecA-like_FtsH"/>
    <property type="match status" value="1"/>
</dbReference>
<evidence type="ECO:0000256" key="3">
    <source>
        <dbReference type="ARBA" id="ARBA00022670"/>
    </source>
</evidence>
<dbReference type="GO" id="GO:0004176">
    <property type="term" value="F:ATP-dependent peptidase activity"/>
    <property type="evidence" value="ECO:0007669"/>
    <property type="project" value="InterPro"/>
</dbReference>
<dbReference type="Gene3D" id="1.20.58.760">
    <property type="entry name" value="Peptidase M41"/>
    <property type="match status" value="1"/>
</dbReference>
<evidence type="ECO:0000256" key="2">
    <source>
        <dbReference type="ARBA" id="ARBA00010044"/>
    </source>
</evidence>
<dbReference type="SUPFAM" id="SSF140990">
    <property type="entry name" value="FtsH protease domain-like"/>
    <property type="match status" value="1"/>
</dbReference>
<dbReference type="Proteomes" id="UP000034316">
    <property type="component" value="Unassembled WGS sequence"/>
</dbReference>
<comment type="function">
    <text evidence="14">Acts as a processive, ATP-dependent zinc metallopeptidase for both cytoplasmic and membrane proteins. Plays a role in the quality control of integral membrane proteins.</text>
</comment>
<dbReference type="SUPFAM" id="SSF52540">
    <property type="entry name" value="P-loop containing nucleoside triphosphate hydrolases"/>
    <property type="match status" value="1"/>
</dbReference>
<dbReference type="Pfam" id="PF06480">
    <property type="entry name" value="FtsH_ext"/>
    <property type="match status" value="1"/>
</dbReference>
<comment type="cofactor">
    <cofactor evidence="14">
        <name>Zn(2+)</name>
        <dbReference type="ChEBI" id="CHEBI:29105"/>
    </cofactor>
    <text evidence="14">Binds 1 zinc ion per subunit.</text>
</comment>
<feature type="binding site" evidence="14">
    <location>
        <position position="418"/>
    </location>
    <ligand>
        <name>Zn(2+)</name>
        <dbReference type="ChEBI" id="CHEBI:29105"/>
        <note>catalytic</note>
    </ligand>
</feature>
<feature type="binding site" evidence="14">
    <location>
        <position position="414"/>
    </location>
    <ligand>
        <name>Zn(2+)</name>
        <dbReference type="ChEBI" id="CHEBI:29105"/>
        <note>catalytic</note>
    </ligand>
</feature>
<dbReference type="NCBIfam" id="TIGR01241">
    <property type="entry name" value="FtsH_fam"/>
    <property type="match status" value="1"/>
</dbReference>
<dbReference type="EC" id="3.4.24.-" evidence="14"/>
<dbReference type="Pfam" id="PF00004">
    <property type="entry name" value="AAA"/>
    <property type="match status" value="1"/>
</dbReference>
<dbReference type="InterPro" id="IPR003959">
    <property type="entry name" value="ATPase_AAA_core"/>
</dbReference>
<evidence type="ECO:0000256" key="8">
    <source>
        <dbReference type="ARBA" id="ARBA00022833"/>
    </source>
</evidence>
<name>A0A0G0DJ10_9BACT</name>
<evidence type="ECO:0000256" key="9">
    <source>
        <dbReference type="ARBA" id="ARBA00022840"/>
    </source>
</evidence>
<proteinExistence type="inferred from homology"/>
<dbReference type="InterPro" id="IPR000642">
    <property type="entry name" value="Peptidase_M41"/>
</dbReference>
<evidence type="ECO:0000256" key="6">
    <source>
        <dbReference type="ARBA" id="ARBA00022741"/>
    </source>
</evidence>
<evidence type="ECO:0000256" key="14">
    <source>
        <dbReference type="HAMAP-Rule" id="MF_01458"/>
    </source>
</evidence>
<keyword evidence="9 14" id="KW-0067">ATP-binding</keyword>
<dbReference type="PANTHER" id="PTHR23076:SF113">
    <property type="entry name" value="ATP-DEPENDENT ZINC METALLOPROTEASE FTSH 1, CHLOROPLASTIC-RELATED"/>
    <property type="match status" value="1"/>
</dbReference>
<dbReference type="HAMAP" id="MF_01458">
    <property type="entry name" value="FtsH"/>
    <property type="match status" value="1"/>
</dbReference>
<reference evidence="16 17" key="1">
    <citation type="journal article" date="2015" name="Nature">
        <title>rRNA introns, odd ribosomes, and small enigmatic genomes across a large radiation of phyla.</title>
        <authorList>
            <person name="Brown C.T."/>
            <person name="Hug L.A."/>
            <person name="Thomas B.C."/>
            <person name="Sharon I."/>
            <person name="Castelle C.J."/>
            <person name="Singh A."/>
            <person name="Wilkins M.J."/>
            <person name="Williams K.H."/>
            <person name="Banfield J.F."/>
        </authorList>
    </citation>
    <scope>NUCLEOTIDE SEQUENCE [LARGE SCALE GENOMIC DNA]</scope>
</reference>
<dbReference type="SMART" id="SM00382">
    <property type="entry name" value="AAA"/>
    <property type="match status" value="1"/>
</dbReference>
<comment type="caution">
    <text evidence="16">The sequence shown here is derived from an EMBL/GenBank/DDBJ whole genome shotgun (WGS) entry which is preliminary data.</text>
</comment>
<keyword evidence="4 14" id="KW-0812">Transmembrane</keyword>
<evidence type="ECO:0000256" key="1">
    <source>
        <dbReference type="ARBA" id="ARBA00004370"/>
    </source>
</evidence>
<accession>A0A0G0DJ10</accession>
<gene>
    <name evidence="14" type="primary">ftsH</name>
    <name evidence="16" type="ORF">UR93_C0008G0010</name>
</gene>
<dbReference type="PANTHER" id="PTHR23076">
    <property type="entry name" value="METALLOPROTEASE M41 FTSH"/>
    <property type="match status" value="1"/>
</dbReference>
<keyword evidence="8 14" id="KW-0862">Zinc</keyword>
<dbReference type="GO" id="GO:0005886">
    <property type="term" value="C:plasma membrane"/>
    <property type="evidence" value="ECO:0007669"/>
    <property type="project" value="UniProtKB-SubCell"/>
</dbReference>
<evidence type="ECO:0000256" key="5">
    <source>
        <dbReference type="ARBA" id="ARBA00022723"/>
    </source>
</evidence>
<evidence type="ECO:0000256" key="10">
    <source>
        <dbReference type="ARBA" id="ARBA00022989"/>
    </source>
</evidence>
<dbReference type="FunFam" id="1.20.58.760:FF:000001">
    <property type="entry name" value="ATP-dependent zinc metalloprotease FtsH"/>
    <property type="match status" value="1"/>
</dbReference>
<feature type="active site" evidence="14">
    <location>
        <position position="415"/>
    </location>
</feature>
<keyword evidence="5 14" id="KW-0479">Metal-binding</keyword>
<dbReference type="GO" id="GO:0005524">
    <property type="term" value="F:ATP binding"/>
    <property type="evidence" value="ECO:0007669"/>
    <property type="project" value="UniProtKB-UniRule"/>
</dbReference>
<evidence type="ECO:0000259" key="15">
    <source>
        <dbReference type="SMART" id="SM00382"/>
    </source>
</evidence>
<dbReference type="Pfam" id="PF01434">
    <property type="entry name" value="Peptidase_M41"/>
    <property type="match status" value="1"/>
</dbReference>
<dbReference type="InterPro" id="IPR041569">
    <property type="entry name" value="AAA_lid_3"/>
</dbReference>
<evidence type="ECO:0000256" key="11">
    <source>
        <dbReference type="ARBA" id="ARBA00023049"/>
    </source>
</evidence>
<dbReference type="InterPro" id="IPR005936">
    <property type="entry name" value="FtsH"/>
</dbReference>
<dbReference type="InterPro" id="IPR027417">
    <property type="entry name" value="P-loop_NTPase"/>
</dbReference>
<feature type="transmembrane region" description="Helical" evidence="14">
    <location>
        <begin position="100"/>
        <end position="122"/>
    </location>
</feature>
<comment type="similarity">
    <text evidence="2 14">In the C-terminal section; belongs to the peptidase M41 family.</text>
</comment>
<dbReference type="GO" id="GO:0004222">
    <property type="term" value="F:metalloendopeptidase activity"/>
    <property type="evidence" value="ECO:0007669"/>
    <property type="project" value="InterPro"/>
</dbReference>
<dbReference type="STRING" id="1618333.UR93_C0008G0010"/>
<feature type="domain" description="AAA+ ATPase" evidence="15">
    <location>
        <begin position="184"/>
        <end position="323"/>
    </location>
</feature>
<dbReference type="GO" id="GO:0006508">
    <property type="term" value="P:proteolysis"/>
    <property type="evidence" value="ECO:0007669"/>
    <property type="project" value="UniProtKB-KW"/>
</dbReference>
<dbReference type="GO" id="GO:0008270">
    <property type="term" value="F:zinc ion binding"/>
    <property type="evidence" value="ECO:0007669"/>
    <property type="project" value="UniProtKB-UniRule"/>
</dbReference>
<dbReference type="GO" id="GO:0030163">
    <property type="term" value="P:protein catabolic process"/>
    <property type="evidence" value="ECO:0007669"/>
    <property type="project" value="UniProtKB-UniRule"/>
</dbReference>
<evidence type="ECO:0000256" key="7">
    <source>
        <dbReference type="ARBA" id="ARBA00022801"/>
    </source>
</evidence>
<evidence type="ECO:0000313" key="17">
    <source>
        <dbReference type="Proteomes" id="UP000034316"/>
    </source>
</evidence>
<feature type="binding site" evidence="14">
    <location>
        <begin position="192"/>
        <end position="199"/>
    </location>
    <ligand>
        <name>ATP</name>
        <dbReference type="ChEBI" id="CHEBI:30616"/>
    </ligand>
</feature>
<sequence>MKSNKNIIYFIIGLIFIMLFYQYFLPFDTKIKSTTLSEVATQIKEGKVEKIQVEGSKIIAELKDGTKLETYKESSANLSDYGIDINNVAVSVNDPNKGALWLNLLSIFLPVILIGFFLFMILKSSQGANMRAMSFGKSTARLFRGVKKVTFKDVAGAKESKEELIEVVQFLKNPEKFKAIGAEIPKGVLLAGPPGTGKTLLAKAVAGEAGVPFFSISASEFVEMFVGVGAARVRDLFLKAKKNAPAILFIDELDAVGRQRGTGLGGSHDEREQTLNQILVEMDGFETDEKVIVIASTNRPDVLDPALLRPGRFDRRVMMGLPDKNDRLEILKIHTQNKKMKKNINLDHIAAVTIGFSGADLRNLANEAAICAARNNKTTIDNLDFNHAIEKIALGPERKSRVITEKERKITAYHEAGHAVVSHYLENTDDVHKISIISRGMAMGYTWTRPIEDKYLHSEEKFKDEICALLAGRVTEEMVFKSVSTGASNDLREATKIAKNMVTIYGMSEKIGLVSLGERDEMVFLGRELAEHKIHSEKVAGIVDAEISRIISDAKKRSLLILKKNLKSLKKVAEALLKHETLEGSEFAKLVS</sequence>
<dbReference type="GO" id="GO:0016887">
    <property type="term" value="F:ATP hydrolysis activity"/>
    <property type="evidence" value="ECO:0007669"/>
    <property type="project" value="UniProtKB-UniRule"/>
</dbReference>
<keyword evidence="10 14" id="KW-1133">Transmembrane helix</keyword>
<organism evidence="16 17">
    <name type="scientific">Berkelbacteria bacterium GW2011_GWA2_35_9</name>
    <dbReference type="NCBI Taxonomy" id="1618333"/>
    <lineage>
        <taxon>Bacteria</taxon>
        <taxon>Candidatus Berkelbacteria</taxon>
    </lineage>
</organism>
<dbReference type="InterPro" id="IPR011546">
    <property type="entry name" value="Pept_M41_FtsH_extracell"/>
</dbReference>
<dbReference type="Gene3D" id="3.40.50.300">
    <property type="entry name" value="P-loop containing nucleotide triphosphate hydrolases"/>
    <property type="match status" value="1"/>
</dbReference>
<feature type="binding site" evidence="14">
    <location>
        <position position="490"/>
    </location>
    <ligand>
        <name>Zn(2+)</name>
        <dbReference type="ChEBI" id="CHEBI:29105"/>
        <note>catalytic</note>
    </ligand>
</feature>
<dbReference type="Pfam" id="PF17862">
    <property type="entry name" value="AAA_lid_3"/>
    <property type="match status" value="1"/>
</dbReference>
<dbReference type="PATRIC" id="fig|1618333.3.peg.309"/>
<dbReference type="AlphaFoldDB" id="A0A0G0DJ10"/>
<keyword evidence="12 14" id="KW-0472">Membrane</keyword>
<keyword evidence="3 14" id="KW-0645">Protease</keyword>
<dbReference type="Gene3D" id="1.10.8.60">
    <property type="match status" value="1"/>
</dbReference>
<keyword evidence="7 14" id="KW-0378">Hydrolase</keyword>
<keyword evidence="6 14" id="KW-0547">Nucleotide-binding</keyword>
<dbReference type="EMBL" id="LBRB01000008">
    <property type="protein sequence ID" value="KKP88781.1"/>
    <property type="molecule type" value="Genomic_DNA"/>
</dbReference>
<dbReference type="InterPro" id="IPR037219">
    <property type="entry name" value="Peptidase_M41-like"/>
</dbReference>
<keyword evidence="11 14" id="KW-0482">Metalloprotease</keyword>